<dbReference type="AlphaFoldDB" id="A0A0A9EU47"/>
<feature type="region of interest" description="Disordered" evidence="1">
    <location>
        <begin position="1"/>
        <end position="27"/>
    </location>
</feature>
<dbReference type="EMBL" id="GBRH01195372">
    <property type="protein sequence ID" value="JAE02524.1"/>
    <property type="molecule type" value="Transcribed_RNA"/>
</dbReference>
<accession>A0A0A9EU47</accession>
<protein>
    <submittedName>
        <fullName evidence="2">Uncharacterized protein</fullName>
    </submittedName>
</protein>
<proteinExistence type="predicted"/>
<name>A0A0A9EU47_ARUDO</name>
<sequence>MALDGDEQPNKGGQQVFSTRETRIQLQ</sequence>
<evidence type="ECO:0000256" key="1">
    <source>
        <dbReference type="SAM" id="MobiDB-lite"/>
    </source>
</evidence>
<evidence type="ECO:0000313" key="2">
    <source>
        <dbReference type="EMBL" id="JAE02524.1"/>
    </source>
</evidence>
<reference evidence="2" key="2">
    <citation type="journal article" date="2015" name="Data Brief">
        <title>Shoot transcriptome of the giant reed, Arundo donax.</title>
        <authorList>
            <person name="Barrero R.A."/>
            <person name="Guerrero F.D."/>
            <person name="Moolhuijzen P."/>
            <person name="Goolsby J.A."/>
            <person name="Tidwell J."/>
            <person name="Bellgard S.E."/>
            <person name="Bellgard M.I."/>
        </authorList>
    </citation>
    <scope>NUCLEOTIDE SEQUENCE</scope>
    <source>
        <tissue evidence="2">Shoot tissue taken approximately 20 cm above the soil surface</tissue>
    </source>
</reference>
<reference evidence="2" key="1">
    <citation type="submission" date="2014-09" db="EMBL/GenBank/DDBJ databases">
        <authorList>
            <person name="Magalhaes I.L.F."/>
            <person name="Oliveira U."/>
            <person name="Santos F.R."/>
            <person name="Vidigal T.H.D.A."/>
            <person name="Brescovit A.D."/>
            <person name="Santos A.J."/>
        </authorList>
    </citation>
    <scope>NUCLEOTIDE SEQUENCE</scope>
    <source>
        <tissue evidence="2">Shoot tissue taken approximately 20 cm above the soil surface</tissue>
    </source>
</reference>
<organism evidence="2">
    <name type="scientific">Arundo donax</name>
    <name type="common">Giant reed</name>
    <name type="synonym">Donax arundinaceus</name>
    <dbReference type="NCBI Taxonomy" id="35708"/>
    <lineage>
        <taxon>Eukaryota</taxon>
        <taxon>Viridiplantae</taxon>
        <taxon>Streptophyta</taxon>
        <taxon>Embryophyta</taxon>
        <taxon>Tracheophyta</taxon>
        <taxon>Spermatophyta</taxon>
        <taxon>Magnoliopsida</taxon>
        <taxon>Liliopsida</taxon>
        <taxon>Poales</taxon>
        <taxon>Poaceae</taxon>
        <taxon>PACMAD clade</taxon>
        <taxon>Arundinoideae</taxon>
        <taxon>Arundineae</taxon>
        <taxon>Arundo</taxon>
    </lineage>
</organism>